<sequence length="355" mass="40453">MDDSSANFKILSEPIEEQLSKNQKRRLSKQRQRVESATIAPTVVESNISAESKISPETTETLAILAAPNVLSASTTLPLTSAIAIERAAATLNFDRLTTKPRTSVTVVEGQRMASNDEYFLVCPEGELCLLDTQGNKHRSLKRTFNVSDICWSAYLKQFLILSDEHLYSFDMTRETALMIEISQFARYMDECTCHDNIFMVVSDFGGSIIEMWDMTKNWQSIKRYKPPISRKEGQGICSIRFSSSGAHLGVTLTEPRIVKAYFQIRNWQDMIVLHTVEQPFYEGYCNHYMLALPKDEFLVYKYAQKKLSFFHSNGQQKQTIQYAKGVCSVSLVPNDKNCLAIQTSRPDQLHFYDI</sequence>
<dbReference type="Proteomes" id="UP000663881">
    <property type="component" value="Unassembled WGS sequence"/>
</dbReference>
<dbReference type="EMBL" id="CAJOBB010003345">
    <property type="protein sequence ID" value="CAF4035394.1"/>
    <property type="molecule type" value="Genomic_DNA"/>
</dbReference>
<reference evidence="2" key="1">
    <citation type="submission" date="2021-02" db="EMBL/GenBank/DDBJ databases">
        <authorList>
            <person name="Nowell W R."/>
        </authorList>
    </citation>
    <scope>NUCLEOTIDE SEQUENCE</scope>
</reference>
<dbReference type="Proteomes" id="UP000663860">
    <property type="component" value="Unassembled WGS sequence"/>
</dbReference>
<dbReference type="Gene3D" id="2.130.10.10">
    <property type="entry name" value="YVTN repeat-like/Quinoprotein amine dehydrogenase"/>
    <property type="match status" value="1"/>
</dbReference>
<proteinExistence type="predicted"/>
<name>A0A814WS67_9BILA</name>
<dbReference type="EMBL" id="CAJNON010000477">
    <property type="protein sequence ID" value="CAF1281987.1"/>
    <property type="molecule type" value="Genomic_DNA"/>
</dbReference>
<dbReference type="EMBL" id="CAJNOE010000331">
    <property type="protein sequence ID" value="CAF1153938.1"/>
    <property type="molecule type" value="Genomic_DNA"/>
</dbReference>
<dbReference type="Proteomes" id="UP000663868">
    <property type="component" value="Unassembled WGS sequence"/>
</dbReference>
<evidence type="ECO:0000313" key="6">
    <source>
        <dbReference type="EMBL" id="CAF4035394.1"/>
    </source>
</evidence>
<evidence type="ECO:0000313" key="7">
    <source>
        <dbReference type="Proteomes" id="UP000663845"/>
    </source>
</evidence>
<comment type="caution">
    <text evidence="2">The sequence shown here is derived from an EMBL/GenBank/DDBJ whole genome shotgun (WGS) entry which is preliminary data.</text>
</comment>
<dbReference type="Proteomes" id="UP000663845">
    <property type="component" value="Unassembled WGS sequence"/>
</dbReference>
<accession>A0A814WS67</accession>
<evidence type="ECO:0000313" key="1">
    <source>
        <dbReference type="EMBL" id="CAF1153938.1"/>
    </source>
</evidence>
<protein>
    <submittedName>
        <fullName evidence="2">Uncharacterized protein</fullName>
    </submittedName>
</protein>
<dbReference type="OrthoDB" id="10062697at2759"/>
<dbReference type="InterPro" id="IPR015943">
    <property type="entry name" value="WD40/YVTN_repeat-like_dom_sf"/>
</dbReference>
<dbReference type="EMBL" id="CAJOAY010003297">
    <property type="protein sequence ID" value="CAF4014439.1"/>
    <property type="molecule type" value="Genomic_DNA"/>
</dbReference>
<gene>
    <name evidence="1" type="ORF">IZO911_LOCUS25931</name>
    <name evidence="2" type="ORF">JYZ213_LOCUS27285</name>
    <name evidence="6" type="ORF">KXQ929_LOCUS30559</name>
    <name evidence="5" type="ORF">OKA104_LOCUS30573</name>
    <name evidence="4" type="ORF">OXD698_LOCUS17394</name>
    <name evidence="3" type="ORF">VCS650_LOCUS30018</name>
</gene>
<dbReference type="Proteomes" id="UP000663891">
    <property type="component" value="Unassembled WGS sequence"/>
</dbReference>
<evidence type="ECO:0000313" key="5">
    <source>
        <dbReference type="EMBL" id="CAF4014439.1"/>
    </source>
</evidence>
<dbReference type="EMBL" id="CAJOAZ010001233">
    <property type="protein sequence ID" value="CAF3785905.1"/>
    <property type="molecule type" value="Genomic_DNA"/>
</dbReference>
<evidence type="ECO:0000313" key="2">
    <source>
        <dbReference type="EMBL" id="CAF1207870.1"/>
    </source>
</evidence>
<dbReference type="Proteomes" id="UP000663844">
    <property type="component" value="Unassembled WGS sequence"/>
</dbReference>
<dbReference type="AlphaFoldDB" id="A0A814WS67"/>
<dbReference type="SUPFAM" id="SSF75011">
    <property type="entry name" value="3-carboxy-cis,cis-mucoante lactonizing enzyme"/>
    <property type="match status" value="1"/>
</dbReference>
<dbReference type="EMBL" id="CAJNOG010000377">
    <property type="protein sequence ID" value="CAF1207870.1"/>
    <property type="molecule type" value="Genomic_DNA"/>
</dbReference>
<organism evidence="2 7">
    <name type="scientific">Adineta steineri</name>
    <dbReference type="NCBI Taxonomy" id="433720"/>
    <lineage>
        <taxon>Eukaryota</taxon>
        <taxon>Metazoa</taxon>
        <taxon>Spiralia</taxon>
        <taxon>Gnathifera</taxon>
        <taxon>Rotifera</taxon>
        <taxon>Eurotatoria</taxon>
        <taxon>Bdelloidea</taxon>
        <taxon>Adinetida</taxon>
        <taxon>Adinetidae</taxon>
        <taxon>Adineta</taxon>
    </lineage>
</organism>
<evidence type="ECO:0000313" key="4">
    <source>
        <dbReference type="EMBL" id="CAF3785905.1"/>
    </source>
</evidence>
<evidence type="ECO:0000313" key="3">
    <source>
        <dbReference type="EMBL" id="CAF1281987.1"/>
    </source>
</evidence>